<reference evidence="4" key="1">
    <citation type="submission" date="2017-04" db="EMBL/GenBank/DDBJ databases">
        <title>Plasmodium gonderi genome.</title>
        <authorList>
            <person name="Arisue N."/>
            <person name="Honma H."/>
            <person name="Kawai S."/>
            <person name="Tougan T."/>
            <person name="Tanabe K."/>
            <person name="Horii T."/>
        </authorList>
    </citation>
    <scope>NUCLEOTIDE SEQUENCE [LARGE SCALE GENOMIC DNA]</scope>
    <source>
        <strain evidence="4">ATCC 30045</strain>
    </source>
</reference>
<proteinExistence type="predicted"/>
<feature type="compositionally biased region" description="Polar residues" evidence="1">
    <location>
        <begin position="267"/>
        <end position="280"/>
    </location>
</feature>
<protein>
    <submittedName>
        <fullName evidence="3">Variable surface protein</fullName>
    </submittedName>
</protein>
<sequence>MESNPKLESESFDINGIFPTCTDGFSWESDDHSNASHEYTTLCSKFYIAHETGNNSPHFSKLCRLLALYLDYITTKEDEESMKKNCCILFYYKMKKDIIDNFASNKNTNAKDYYEKMTEQGQPKISTTISKICMSYSPIIDDDVFKIIENLFEIYKWINIFNTKWRQRTTANIPNFRSWIEKLVNHPDKYKNQLMNELDKIIQIFKSYKSSWKSCPLGTHLLPYISEEWIEGIKIKINAKSANTKETEALNPPDLIIPGGNGEKQGTKSASSQALISSGTNSETNTGMSVGMIFISSSILIYTPYFSFLKPTVRKLRRMLNKNNKNNLGLMNTFYFE</sequence>
<accession>A0A1Y1JSK3</accession>
<evidence type="ECO:0000256" key="1">
    <source>
        <dbReference type="SAM" id="MobiDB-lite"/>
    </source>
</evidence>
<keyword evidence="2" id="KW-0472">Membrane</keyword>
<keyword evidence="2" id="KW-1133">Transmembrane helix</keyword>
<keyword evidence="4" id="KW-1185">Reference proteome</keyword>
<dbReference type="AlphaFoldDB" id="A0A1Y1JSK3"/>
<comment type="caution">
    <text evidence="3">The sequence shown here is derived from an EMBL/GenBank/DDBJ whole genome shotgun (WGS) entry which is preliminary data.</text>
</comment>
<dbReference type="EMBL" id="BDQF01000318">
    <property type="protein sequence ID" value="GAW84435.1"/>
    <property type="molecule type" value="Genomic_DNA"/>
</dbReference>
<gene>
    <name evidence="3" type="ORF">PGO_002965</name>
</gene>
<evidence type="ECO:0000313" key="3">
    <source>
        <dbReference type="EMBL" id="GAW84435.1"/>
    </source>
</evidence>
<keyword evidence="2" id="KW-0812">Transmembrane</keyword>
<dbReference type="RefSeq" id="XP_028547024.1">
    <property type="nucleotide sequence ID" value="XM_028691223.1"/>
</dbReference>
<evidence type="ECO:0000256" key="2">
    <source>
        <dbReference type="SAM" id="Phobius"/>
    </source>
</evidence>
<organism evidence="3 4">
    <name type="scientific">Plasmodium gonderi</name>
    <dbReference type="NCBI Taxonomy" id="77519"/>
    <lineage>
        <taxon>Eukaryota</taxon>
        <taxon>Sar</taxon>
        <taxon>Alveolata</taxon>
        <taxon>Apicomplexa</taxon>
        <taxon>Aconoidasida</taxon>
        <taxon>Haemosporida</taxon>
        <taxon>Plasmodiidae</taxon>
        <taxon>Plasmodium</taxon>
        <taxon>Plasmodium (Plasmodium)</taxon>
    </lineage>
</organism>
<name>A0A1Y1JSK3_PLAGO</name>
<feature type="transmembrane region" description="Helical" evidence="2">
    <location>
        <begin position="288"/>
        <end position="309"/>
    </location>
</feature>
<feature type="region of interest" description="Disordered" evidence="1">
    <location>
        <begin position="250"/>
        <end position="280"/>
    </location>
</feature>
<evidence type="ECO:0000313" key="4">
    <source>
        <dbReference type="Proteomes" id="UP000195521"/>
    </source>
</evidence>
<dbReference type="Proteomes" id="UP000195521">
    <property type="component" value="Unassembled WGS sequence"/>
</dbReference>
<dbReference type="GeneID" id="39745243"/>